<dbReference type="InterPro" id="IPR050557">
    <property type="entry name" value="RTX_toxin/Mannuronan_C5-epim"/>
</dbReference>
<keyword evidence="4" id="KW-1133">Transmembrane helix</keyword>
<evidence type="ECO:0000256" key="1">
    <source>
        <dbReference type="ARBA" id="ARBA00004613"/>
    </source>
</evidence>
<dbReference type="PROSITE" id="PS50818">
    <property type="entry name" value="INTEIN_C_TER"/>
    <property type="match status" value="1"/>
</dbReference>
<feature type="domain" description="Haemolysin-type calcium binding-related" evidence="5">
    <location>
        <begin position="1470"/>
        <end position="1511"/>
    </location>
</feature>
<evidence type="ECO:0000256" key="4">
    <source>
        <dbReference type="SAM" id="Phobius"/>
    </source>
</evidence>
<evidence type="ECO:0000256" key="2">
    <source>
        <dbReference type="ARBA" id="ARBA00022525"/>
    </source>
</evidence>
<dbReference type="PROSITE" id="PS00330">
    <property type="entry name" value="HEMOLYSIN_CALCIUM"/>
    <property type="match status" value="24"/>
</dbReference>
<feature type="region of interest" description="Disordered" evidence="3">
    <location>
        <begin position="1908"/>
        <end position="1927"/>
    </location>
</feature>
<dbReference type="Pfam" id="PF00353">
    <property type="entry name" value="HemolysinCabind"/>
    <property type="match status" value="26"/>
</dbReference>
<feature type="transmembrane region" description="Helical" evidence="4">
    <location>
        <begin position="358"/>
        <end position="379"/>
    </location>
</feature>
<comment type="caution">
    <text evidence="6">The sequence shown here is derived from an EMBL/GenBank/DDBJ whole genome shotgun (WGS) entry which is preliminary data.</text>
</comment>
<feature type="region of interest" description="Disordered" evidence="3">
    <location>
        <begin position="952"/>
        <end position="975"/>
    </location>
</feature>
<dbReference type="Proteomes" id="UP000256845">
    <property type="component" value="Unassembled WGS sequence"/>
</dbReference>
<feature type="region of interest" description="Disordered" evidence="3">
    <location>
        <begin position="3221"/>
        <end position="3281"/>
    </location>
</feature>
<dbReference type="EMBL" id="QRDW01000014">
    <property type="protein sequence ID" value="RED44698.1"/>
    <property type="molecule type" value="Genomic_DNA"/>
</dbReference>
<dbReference type="InterPro" id="IPR018511">
    <property type="entry name" value="Hemolysin-typ_Ca-bd_CS"/>
</dbReference>
<dbReference type="InterPro" id="IPR001343">
    <property type="entry name" value="Hemolysn_Ca-bd"/>
</dbReference>
<feature type="transmembrane region" description="Helical" evidence="4">
    <location>
        <begin position="305"/>
        <end position="325"/>
    </location>
</feature>
<feature type="transmembrane region" description="Helical" evidence="4">
    <location>
        <begin position="331"/>
        <end position="351"/>
    </location>
</feature>
<dbReference type="PANTHER" id="PTHR38340">
    <property type="entry name" value="S-LAYER PROTEIN"/>
    <property type="match status" value="1"/>
</dbReference>
<comment type="subcellular location">
    <subcellularLocation>
        <location evidence="1">Secreted</location>
    </subcellularLocation>
</comment>
<gene>
    <name evidence="6" type="ORF">DFP90_11460</name>
</gene>
<feature type="region of interest" description="Disordered" evidence="3">
    <location>
        <begin position="3063"/>
        <end position="3083"/>
    </location>
</feature>
<dbReference type="InterPro" id="IPR030934">
    <property type="entry name" value="Intein_C"/>
</dbReference>
<feature type="compositionally biased region" description="Acidic residues" evidence="3">
    <location>
        <begin position="1564"/>
        <end position="1584"/>
    </location>
</feature>
<evidence type="ECO:0000313" key="7">
    <source>
        <dbReference type="Proteomes" id="UP000256845"/>
    </source>
</evidence>
<keyword evidence="7" id="KW-1185">Reference proteome</keyword>
<dbReference type="SUPFAM" id="SSF51120">
    <property type="entry name" value="beta-Roll"/>
    <property type="match status" value="17"/>
</dbReference>
<organism evidence="6 7">
    <name type="scientific">Aestuariispira insulae</name>
    <dbReference type="NCBI Taxonomy" id="1461337"/>
    <lineage>
        <taxon>Bacteria</taxon>
        <taxon>Pseudomonadati</taxon>
        <taxon>Pseudomonadota</taxon>
        <taxon>Alphaproteobacteria</taxon>
        <taxon>Rhodospirillales</taxon>
        <taxon>Kiloniellaceae</taxon>
        <taxon>Aestuariispira</taxon>
    </lineage>
</organism>
<dbReference type="Pfam" id="PF17963">
    <property type="entry name" value="Big_9"/>
    <property type="match status" value="1"/>
</dbReference>
<reference evidence="6 7" key="1">
    <citation type="submission" date="2018-07" db="EMBL/GenBank/DDBJ databases">
        <title>Genomic Encyclopedia of Type Strains, Phase III (KMG-III): the genomes of soil and plant-associated and newly described type strains.</title>
        <authorList>
            <person name="Whitman W."/>
        </authorList>
    </citation>
    <scope>NUCLEOTIDE SEQUENCE [LARGE SCALE GENOMIC DNA]</scope>
    <source>
        <strain evidence="6 7">CECT 8488</strain>
    </source>
</reference>
<dbReference type="PRINTS" id="PR00313">
    <property type="entry name" value="CABNDNGRPT"/>
</dbReference>
<keyword evidence="2" id="KW-0964">Secreted</keyword>
<accession>A0A3D9H5A2</accession>
<feature type="compositionally biased region" description="Basic and acidic residues" evidence="3">
    <location>
        <begin position="3063"/>
        <end position="3074"/>
    </location>
</feature>
<evidence type="ECO:0000259" key="5">
    <source>
        <dbReference type="Pfam" id="PF06594"/>
    </source>
</evidence>
<dbReference type="InterPro" id="IPR011049">
    <property type="entry name" value="Serralysin-like_metalloprot_C"/>
</dbReference>
<dbReference type="PANTHER" id="PTHR38340:SF1">
    <property type="entry name" value="S-LAYER PROTEIN"/>
    <property type="match status" value="1"/>
</dbReference>
<name>A0A3D9H5A2_9PROT</name>
<dbReference type="GO" id="GO:0005509">
    <property type="term" value="F:calcium ion binding"/>
    <property type="evidence" value="ECO:0007669"/>
    <property type="project" value="InterPro"/>
</dbReference>
<dbReference type="InterPro" id="IPR010566">
    <property type="entry name" value="Haemolys_ca-bd"/>
</dbReference>
<feature type="compositionally biased region" description="Basic and acidic residues" evidence="3">
    <location>
        <begin position="965"/>
        <end position="975"/>
    </location>
</feature>
<evidence type="ECO:0000313" key="6">
    <source>
        <dbReference type="EMBL" id="RED44698.1"/>
    </source>
</evidence>
<proteinExistence type="predicted"/>
<feature type="non-terminal residue" evidence="6">
    <location>
        <position position="3550"/>
    </location>
</feature>
<sequence>MRQVVCSSAQLPRVLFFNIDSGLRDDLLSSSACAGNVPDLPEPEGLKFLTPTGEYTSLAELSAPLSTQTAIPGYGVRRTGRRTTVYNFTVEGLHTYVAGGYRVHNDSIQYYRGVGSVLGGALFQELGERLFGDSVAVGIVSGALGRTLGGDVGQVIHDAVENTSTLDLAKAVDTFGVRFAGAVTSSAVSFGVSRVVDNVLGDTLGDGYLGGAISTAFKAAGSSLIMGGIGTVLKEAGVLTTEAGFGAFGLTKQLDTAGKEIFDAAGNNIYSYDPMSIGGAIAGAVGSYLGSRLAMSVFSGNPQSISIGSAVGSTVATIGVTAFAVNGGLVALGAGFAAGSTATFGAAAAALATNPAGWAVLAVAAFVGSFLGGGIGSLFGGGGGKPIGHANVDFNYSKGEYYVSGWGTDNGLDANVVIQLGEAASDLLNGTIGAVGGVVKRAPGGGGYGWSEHGYGSPAGTFSSAEQSIKRGVLKTLKSSALEIEGGDLYMKRALRRTNASTFDQLQTDLKAAAQFGLYNDNKALFNDFMDLQGPTMRKKWEAMLERSLELGLDKATATDTVARDAFDLQDALYGTDHDDDLYQAAEAAAMELGENQAKSDFLVFDLGGDGIELTDAEKSNVLFDIDQDGYLEKTAWIGANDGLLVRDWNDDGKINDISEIYTRLAPEDPNGAPEQNWLASEDSNHDGVFDAQDEDFDKVRIWRDTNQNGITEFGELHALHRLGITAIRLTGLQAAGELMKGNQITYSSRFAQLGIKDRFSAGVYGVSLKHDSLGLGFDDLDDDASFSMIDLEGRDNVLVAQGSENLSVEIDASASGIIIGGAGDDEMDGSKTGGEDGSQGVILNGEDGDDTLLGGSGKDRLTGGTGKDILKAGAGDDILAIDADDLKDGTDNIDAGEGQDIIVVDGDEGVTLDITAVNAEAAIGNAGDDILSVSADIDAVLIGKDGNDTLTGAGGDDQIDGGSGDDHLTGNAGDDRLKGGAGSDTFSAGAGDDILYVDAEDEIANIDAGVGMDIVVAEGSGSVNLDASAMNAEIVVGGAGNDILFTSGETSVELHGGAGDDTLSGSNAADTFVGGAGLDSVSYADADSAVSVNLTDKSVSGAAAGDVLMGIEGVIGTDYDDQLAGDDQANILRGGKGADQLDGGAGDDILEGGAGADTLKGGEGSDTVSYEGSNRGVVIDLSTDPVSASGGDAAGDVFESIENAIGSRHADRLIGDANANTLAGGAGRDTLIGGGGADRYVFNLGDGADTVIHTGDDGAVQLGDGITAENVAFVRVGNDLVAQLISRADSVTVKGWFTNAENRPKFLLNDGSELAVEMAVKGGADGETLTASNAGGTLLGLAGNDTLKGGDGKDVMSGGAGSDLLEGDAGDDVYHFARGDGSDVINDHYRYREAYTYTTQERGRWITQFNGENSNPTTRWVKGGGEDTFVRTFHHTGYHDRHGDGGDDVLAFGPGISADDLVMTIEGNDLVIGILGDDRDQAFADLTDKIRLKNWLDEKDRIERFTFSDGDTASLDVPKIVTRIGTDGADVFTMKNIALTAGLGDGDDIVTGSNKGDVISGDDGNDVIDGAEGDDALSGDQGDDTISGGKGGDYLFGGDGKDTLSGGEDADLLRGDDGDDHLLGGEGQDKLVGGKGADLLDGGEGLDTASYEDSETGVTVDLSTGTGSGGQAEGDQFVSIENLEGSAHDDILTGDDKANIIRGGKGQNELHGGAGEDLLIGDVDDDLLVGGADDDVMIGGTGANTYLFGKGSGHDIIRDEGEGSKVILGAGISGEDIQFSRVGDDLVAVISMKDRLTVRNWFVKPVHQVDFFDASGNEITVTFLGDHRNNLLVGDSESNILEGLDGDDVLDGGAGADTLDGGTGADTAYYGNSNAAVTVDLSGDTPSVSGGDAEGDHLISIENVTGSDHADTLTGSDGDNSLTGGKGADKLDGGAGIDTAIYSASAHGVTVSLATGQGSGGEAEGDTLTSIENILGSAYADTLVGSDGDNLMHGDFGADSLMGGAGNDQMMGGWGHDRIHGGTGDDTLSGDVGNDLLLGGDGNDVIRGGLGNDTVSYADDTKGVSVNLAAGRSTNDAVGDDFFATEVRPRQVAYTYTKTIVRTVPSGEQGTRRITERKQATGYRTVYDIIPTDFDGNQDSLESVENVTGSRYADRIQGDGAANIIEGGLGDDTLDGGAGNDVYVFSRGDGRDQIHDLHEVTEIRQRQESERRTRRVEYVNGEGVTRYRTEEYTHTWNVDYDVQVELDGGQDILKFGAGIIASDLVLQRDGNDMLIGLRDPENPMAAVSDLGDVIRVKDWADSKKRIEKIRFADDTEIDISGIENAVSADGENTSIEGSSGADWLIGGASDDTLYGKGGNDILIGNGGQDTAVLEGNLRDYEIEHLENDTVRLTHKGTGEVVVLQAVEQVNFADASIYVDGRNNDPVLSLDLLAQQQQPSLLILPGTSVTGALDVYDVDGDTLSVALAGTVENGTFEILDGVNYKYTPDAGFKGVEIVTLEITDGKGGKSTGYFRIGVGVLRGTVNDDSLTGLSGDEVLYGLEGNDHLKGLAGNDTLHGSNGADVLDGGSGEDLASYENSSEGVTVDLVSGTGANGTAGGDQLVSIEHVKGSNQSDTLTGNDGDNSLTGLSGEDVLVGGAGADDLIGGAGNDTLMGGLGDDVYVFGRDSGKDLVIDHHEATEARQRQRSEQRTRQVQYTNGEGITQTRTEHYTHHWTEHYNVQVIKDGGNDVLRFETGIGVDDLVVTRIGDDLVVGLGVAGGTRDLQEIGDQITLQNWFGDSKDRIESFLFADGQEIGVAGIVGLLGTDQDDNLSWTETAATLHGGLGDDTLSSGDADDVITGDDGNDRLTSGAGDDTQDGGSGNDFLDGGAGNDTLNGGTGDDTLLGGSGNDSLSGGAGNDILTGGTGSDSFVFGAGSGLDTIEDAETIDQIVLTGGLSASGVTFVKRDDSLVLILSDDDQLTIKGWFSGTELPILLEDGTALTVQVAIAGTEIGETVAGTDNNDIINALGGDDTVIGGIGNDTLNGGQGNDRLEGGIGDDVYLFGRGGGKDVVVDHHEVTEARQRQRSEQRTRQVQYTNGEGVTRTRTEHYTHHWTEHYTVLVEQDAGQDILRFEAGIMASDLVVTRIGDDLVVGLSGDTQSRNLADLEDQITLTDWFTDSKNRIERFEFADGTVQDVAQITAQMGSSGDDTLTWTDTAVTLRGGEGNDNLTSGAFADRLEGGEGNDTLSAGAGDDILDGGTGDDVLDGGAGNDVLEGSDGADQLTGGAGEDTLSGGAGDDILTGGQGNDTLDGGIGNDTLVGGEGSDVFLLTAEAGLDVIEDADGSDRIVLADGISAEQVVFLKNDNDLTLILTEESQLLIRNWFTGSRPSIETSDGTSVPVTVVIQGSAEGEILAGSDMNDFMVGFAGHDTLIGGAGNDTLSGGAGSDLLQGQDGDDIYMFGRGYGADSVLDHHEVTEARQRQRSEQRTRQVQYTNGEGVTRTRTEHYTHHWTEHYTVQVEQDAGQDILRFEAGITASDLVVTRIGDDLVVGIAGPDGSRDLSAIA</sequence>
<feature type="domain" description="Haemolysin-type calcium binding-related" evidence="5">
    <location>
        <begin position="3134"/>
        <end position="3181"/>
    </location>
</feature>
<dbReference type="RefSeq" id="WP_245957138.1">
    <property type="nucleotide sequence ID" value="NZ_QRDW01000014.1"/>
</dbReference>
<keyword evidence="4" id="KW-0812">Transmembrane</keyword>
<evidence type="ECO:0000256" key="3">
    <source>
        <dbReference type="SAM" id="MobiDB-lite"/>
    </source>
</evidence>
<feature type="domain" description="Haemolysin-type calcium binding-related" evidence="5">
    <location>
        <begin position="2769"/>
        <end position="2796"/>
    </location>
</feature>
<dbReference type="Pfam" id="PF06594">
    <property type="entry name" value="HCBP_related"/>
    <property type="match status" value="3"/>
</dbReference>
<feature type="region of interest" description="Disordered" evidence="3">
    <location>
        <begin position="2834"/>
        <end position="2892"/>
    </location>
</feature>
<keyword evidence="4" id="KW-0472">Membrane</keyword>
<protein>
    <submittedName>
        <fullName evidence="6">Ca2+-binding RTX toxin-like protein</fullName>
    </submittedName>
</protein>
<feature type="region of interest" description="Disordered" evidence="3">
    <location>
        <begin position="1561"/>
        <end position="1593"/>
    </location>
</feature>
<dbReference type="GO" id="GO:0005576">
    <property type="term" value="C:extracellular region"/>
    <property type="evidence" value="ECO:0007669"/>
    <property type="project" value="UniProtKB-SubCell"/>
</dbReference>
<dbReference type="Gene3D" id="2.150.10.10">
    <property type="entry name" value="Serralysin-like metalloprotease, C-terminal"/>
    <property type="match status" value="19"/>
</dbReference>
<feature type="compositionally biased region" description="Low complexity" evidence="3">
    <location>
        <begin position="2874"/>
        <end position="2892"/>
    </location>
</feature>